<dbReference type="KEGG" id="cut:CUTER_11015"/>
<reference evidence="3 4" key="1">
    <citation type="journal article" date="2015" name="Genome Announc.">
        <title>Virulence Factor Genes Detected in the Complete Genome Sequence of Corynebacterium uterequi DSM 45634, Isolated from the Uterus of a Maiden Mare.</title>
        <authorList>
            <person name="Ruckert C."/>
            <person name="Kriete M."/>
            <person name="Jaenicke S."/>
            <person name="Winkler A."/>
            <person name="Tauch A."/>
        </authorList>
    </citation>
    <scope>NUCLEOTIDE SEQUENCE [LARGE SCALE GENOMIC DNA]</scope>
    <source>
        <strain evidence="3 4">DSM 45634</strain>
    </source>
</reference>
<proteinExistence type="predicted"/>
<feature type="region of interest" description="Disordered" evidence="1">
    <location>
        <begin position="32"/>
        <end position="97"/>
    </location>
</feature>
<dbReference type="OrthoDB" id="4426508at2"/>
<protein>
    <recommendedName>
        <fullName evidence="5">Secreted protein</fullName>
    </recommendedName>
</protein>
<name>A0A0G3HFU8_9CORY</name>
<dbReference type="Proteomes" id="UP000035548">
    <property type="component" value="Chromosome"/>
</dbReference>
<feature type="compositionally biased region" description="Low complexity" evidence="1">
    <location>
        <begin position="63"/>
        <end position="91"/>
    </location>
</feature>
<evidence type="ECO:0008006" key="5">
    <source>
        <dbReference type="Google" id="ProtNLM"/>
    </source>
</evidence>
<evidence type="ECO:0000313" key="3">
    <source>
        <dbReference type="EMBL" id="AKK12164.1"/>
    </source>
</evidence>
<dbReference type="RefSeq" id="WP_047260422.1">
    <property type="nucleotide sequence ID" value="NZ_CP011546.1"/>
</dbReference>
<keyword evidence="4" id="KW-1185">Reference proteome</keyword>
<dbReference type="EMBL" id="CP011546">
    <property type="protein sequence ID" value="AKK12164.1"/>
    <property type="molecule type" value="Genomic_DNA"/>
</dbReference>
<evidence type="ECO:0000313" key="4">
    <source>
        <dbReference type="Proteomes" id="UP000035548"/>
    </source>
</evidence>
<dbReference type="PATRIC" id="fig|1072256.5.peg.2167"/>
<dbReference type="STRING" id="1072256.CUTER_11015"/>
<accession>A0A0G3HFU8</accession>
<organism evidence="3 4">
    <name type="scientific">Corynebacterium uterequi</name>
    <dbReference type="NCBI Taxonomy" id="1072256"/>
    <lineage>
        <taxon>Bacteria</taxon>
        <taxon>Bacillati</taxon>
        <taxon>Actinomycetota</taxon>
        <taxon>Actinomycetes</taxon>
        <taxon>Mycobacteriales</taxon>
        <taxon>Corynebacteriaceae</taxon>
        <taxon>Corynebacterium</taxon>
    </lineage>
</organism>
<reference evidence="4" key="2">
    <citation type="submission" date="2015-05" db="EMBL/GenBank/DDBJ databases">
        <title>Complete genome sequence of Corynebacterium uterequi DSM 45634, isolated from the uterus of a maiden mare.</title>
        <authorList>
            <person name="Ruckert C."/>
            <person name="Albersmeier A."/>
            <person name="Winkler A."/>
            <person name="Tauch A."/>
        </authorList>
    </citation>
    <scope>NUCLEOTIDE SEQUENCE [LARGE SCALE GENOMIC DNA]</scope>
    <source>
        <strain evidence="4">DSM 45634</strain>
    </source>
</reference>
<feature type="compositionally biased region" description="Low complexity" evidence="1">
    <location>
        <begin position="37"/>
        <end position="51"/>
    </location>
</feature>
<sequence length="195" mass="19901">MTVRRALAASLITIASGYGLCACTIGDTSAGSGGTGSPTAAATSTVTSTVARPRESTTKTSRETTTASTSAATTSSSRRTIPATAQPTAPTSANDAPLAATSGSCALTDIKADTHPEAPFDTVIYCDGTWAAIGQAHTDYGIYPYWDGSHWTELTPAGETVEGLYGPCYDADSVAKLGPLPDAIHLEICSADELF</sequence>
<dbReference type="AlphaFoldDB" id="A0A0G3HFU8"/>
<feature type="compositionally biased region" description="Basic and acidic residues" evidence="1">
    <location>
        <begin position="52"/>
        <end position="62"/>
    </location>
</feature>
<evidence type="ECO:0000256" key="1">
    <source>
        <dbReference type="SAM" id="MobiDB-lite"/>
    </source>
</evidence>
<dbReference type="PROSITE" id="PS51257">
    <property type="entry name" value="PROKAR_LIPOPROTEIN"/>
    <property type="match status" value="1"/>
</dbReference>
<keyword evidence="2" id="KW-0732">Signal</keyword>
<gene>
    <name evidence="3" type="ORF">CUTER_11015</name>
</gene>
<evidence type="ECO:0000256" key="2">
    <source>
        <dbReference type="SAM" id="SignalP"/>
    </source>
</evidence>
<feature type="signal peptide" evidence="2">
    <location>
        <begin position="1"/>
        <end position="21"/>
    </location>
</feature>
<feature type="chain" id="PRO_5038860000" description="Secreted protein" evidence="2">
    <location>
        <begin position="22"/>
        <end position="195"/>
    </location>
</feature>